<accession>A0A450X2K7</accession>
<reference evidence="1" key="1">
    <citation type="submission" date="2019-02" db="EMBL/GenBank/DDBJ databases">
        <authorList>
            <person name="Gruber-Vodicka R. H."/>
            <person name="Seah K. B. B."/>
        </authorList>
    </citation>
    <scope>NUCLEOTIDE SEQUENCE</scope>
    <source>
        <strain evidence="1">BECK_BZ197</strain>
    </source>
</reference>
<organism evidence="1">
    <name type="scientific">Candidatus Kentrum sp. MB</name>
    <dbReference type="NCBI Taxonomy" id="2138164"/>
    <lineage>
        <taxon>Bacteria</taxon>
        <taxon>Pseudomonadati</taxon>
        <taxon>Pseudomonadota</taxon>
        <taxon>Gammaproteobacteria</taxon>
        <taxon>Candidatus Kentrum</taxon>
    </lineage>
</organism>
<proteinExistence type="predicted"/>
<sequence length="59" mass="6407">MGMGHVRFRSVQFVGCGGSWRPMTATENSCVISDHAQTFARIVSIVTEELPGEALPQTL</sequence>
<protein>
    <submittedName>
        <fullName evidence="1">Uncharacterized protein</fullName>
    </submittedName>
</protein>
<name>A0A450X2K7_9GAMM</name>
<gene>
    <name evidence="1" type="ORF">BECKMB1821G_GA0114241_100514</name>
</gene>
<evidence type="ECO:0000313" key="1">
    <source>
        <dbReference type="EMBL" id="VFK23473.1"/>
    </source>
</evidence>
<dbReference type="EMBL" id="CAADFO010000005">
    <property type="protein sequence ID" value="VFK23473.1"/>
    <property type="molecule type" value="Genomic_DNA"/>
</dbReference>
<dbReference type="AlphaFoldDB" id="A0A450X2K7"/>